<sequence>MANQGIDESETELLTISFGDLLQYYIDNPPFQPSVEASRTDEGRLKRRRARMLQEQLKPTADRGWPKAFYLFYKRSINDQESPADQLKRIQAFFTRMRPGPTIFGYGITYRDLIHSWGVEIEWDSEPDIKPLDIITEIKPMFKEMLADHVHQVDFTIAYQELPPQ</sequence>
<dbReference type="RefSeq" id="XP_062681355.1">
    <property type="nucleotide sequence ID" value="XM_062821546.1"/>
</dbReference>
<organism evidence="1 2">
    <name type="scientific">Neurospora tetraspora</name>
    <dbReference type="NCBI Taxonomy" id="94610"/>
    <lineage>
        <taxon>Eukaryota</taxon>
        <taxon>Fungi</taxon>
        <taxon>Dikarya</taxon>
        <taxon>Ascomycota</taxon>
        <taxon>Pezizomycotina</taxon>
        <taxon>Sordariomycetes</taxon>
        <taxon>Sordariomycetidae</taxon>
        <taxon>Sordariales</taxon>
        <taxon>Sordariaceae</taxon>
        <taxon>Neurospora</taxon>
    </lineage>
</organism>
<name>A0AAE0JE97_9PEZI</name>
<dbReference type="EMBL" id="JAUEPP010000004">
    <property type="protein sequence ID" value="KAK3344742.1"/>
    <property type="molecule type" value="Genomic_DNA"/>
</dbReference>
<proteinExistence type="predicted"/>
<dbReference type="Proteomes" id="UP001278500">
    <property type="component" value="Unassembled WGS sequence"/>
</dbReference>
<reference evidence="1" key="2">
    <citation type="submission" date="2023-06" db="EMBL/GenBank/DDBJ databases">
        <authorList>
            <consortium name="Lawrence Berkeley National Laboratory"/>
            <person name="Haridas S."/>
            <person name="Hensen N."/>
            <person name="Bonometti L."/>
            <person name="Westerberg I."/>
            <person name="Brannstrom I.O."/>
            <person name="Guillou S."/>
            <person name="Cros-Aarteil S."/>
            <person name="Calhoun S."/>
            <person name="Kuo A."/>
            <person name="Mondo S."/>
            <person name="Pangilinan J."/>
            <person name="Riley R."/>
            <person name="Labutti K."/>
            <person name="Andreopoulos B."/>
            <person name="Lipzen A."/>
            <person name="Chen C."/>
            <person name="Yanf M."/>
            <person name="Daum C."/>
            <person name="Ng V."/>
            <person name="Clum A."/>
            <person name="Steindorff A."/>
            <person name="Ohm R."/>
            <person name="Martin F."/>
            <person name="Silar P."/>
            <person name="Natvig D."/>
            <person name="Lalanne C."/>
            <person name="Gautier V."/>
            <person name="Ament-Velasquez S.L."/>
            <person name="Kruys A."/>
            <person name="Hutchinson M.I."/>
            <person name="Powell A.J."/>
            <person name="Barry K."/>
            <person name="Miller A.N."/>
            <person name="Grigoriev I.V."/>
            <person name="Debuchy R."/>
            <person name="Gladieux P."/>
            <person name="Thoren M.H."/>
            <person name="Johannesson H."/>
        </authorList>
    </citation>
    <scope>NUCLEOTIDE SEQUENCE</scope>
    <source>
        <strain evidence="1">CBS 560.94</strain>
    </source>
</reference>
<accession>A0AAE0JE97</accession>
<evidence type="ECO:0000313" key="2">
    <source>
        <dbReference type="Proteomes" id="UP001278500"/>
    </source>
</evidence>
<evidence type="ECO:0000313" key="1">
    <source>
        <dbReference type="EMBL" id="KAK3344742.1"/>
    </source>
</evidence>
<dbReference type="GeneID" id="87858700"/>
<reference evidence="1" key="1">
    <citation type="journal article" date="2023" name="Mol. Phylogenet. Evol.">
        <title>Genome-scale phylogeny and comparative genomics of the fungal order Sordariales.</title>
        <authorList>
            <person name="Hensen N."/>
            <person name="Bonometti L."/>
            <person name="Westerberg I."/>
            <person name="Brannstrom I.O."/>
            <person name="Guillou S."/>
            <person name="Cros-Aarteil S."/>
            <person name="Calhoun S."/>
            <person name="Haridas S."/>
            <person name="Kuo A."/>
            <person name="Mondo S."/>
            <person name="Pangilinan J."/>
            <person name="Riley R."/>
            <person name="LaButti K."/>
            <person name="Andreopoulos B."/>
            <person name="Lipzen A."/>
            <person name="Chen C."/>
            <person name="Yan M."/>
            <person name="Daum C."/>
            <person name="Ng V."/>
            <person name="Clum A."/>
            <person name="Steindorff A."/>
            <person name="Ohm R.A."/>
            <person name="Martin F."/>
            <person name="Silar P."/>
            <person name="Natvig D.O."/>
            <person name="Lalanne C."/>
            <person name="Gautier V."/>
            <person name="Ament-Velasquez S.L."/>
            <person name="Kruys A."/>
            <person name="Hutchinson M.I."/>
            <person name="Powell A.J."/>
            <person name="Barry K."/>
            <person name="Miller A.N."/>
            <person name="Grigoriev I.V."/>
            <person name="Debuchy R."/>
            <person name="Gladieux P."/>
            <person name="Hiltunen Thoren M."/>
            <person name="Johannesson H."/>
        </authorList>
    </citation>
    <scope>NUCLEOTIDE SEQUENCE</scope>
    <source>
        <strain evidence="1">CBS 560.94</strain>
    </source>
</reference>
<keyword evidence="2" id="KW-1185">Reference proteome</keyword>
<dbReference type="AlphaFoldDB" id="A0AAE0JE97"/>
<comment type="caution">
    <text evidence="1">The sequence shown here is derived from an EMBL/GenBank/DDBJ whole genome shotgun (WGS) entry which is preliminary data.</text>
</comment>
<protein>
    <submittedName>
        <fullName evidence="1">Uncharacterized protein</fullName>
    </submittedName>
</protein>
<gene>
    <name evidence="1" type="ORF">B0H65DRAFT_184077</name>
</gene>